<evidence type="ECO:0000313" key="1">
    <source>
        <dbReference type="EMBL" id="MBB3042274.1"/>
    </source>
</evidence>
<dbReference type="RefSeq" id="WP_183592081.1">
    <property type="nucleotide sequence ID" value="NZ_JACHWR010000001.1"/>
</dbReference>
<dbReference type="EMBL" id="JACHWR010000001">
    <property type="protein sequence ID" value="MBB3042274.1"/>
    <property type="molecule type" value="Genomic_DNA"/>
</dbReference>
<proteinExistence type="predicted"/>
<protein>
    <recommendedName>
        <fullName evidence="3">DUF3352 domain-containing protein</fullName>
    </recommendedName>
</protein>
<dbReference type="Proteomes" id="UP000589626">
    <property type="component" value="Unassembled WGS sequence"/>
</dbReference>
<evidence type="ECO:0000313" key="2">
    <source>
        <dbReference type="Proteomes" id="UP000589626"/>
    </source>
</evidence>
<accession>A0A7W4Z0G0</accession>
<sequence length="353" mass="36730">MPRRVTTVVVVVLAVALLAAAAVGTVRWWRDRGRTTFERAAAYAPADAERLSWTDWAAVRERLGSGVDADSSAADVRTFLDDAFDDDLTSASALVQSAPVLQTRFGFSPASAEWELFSQSSRGAVVIVRLPERADVEAVADHLDQSGFEAPAADDGVWTGGETLLPGIGADLTPELQYVALDADERLVLTSDRADYLEQVVADLGDGGASAALREVVAASGEPLSAAAYDGDRACRALAMGQADAGDRATAERLLAEAGDVDPVTAFAMSVQPGGGVRVVMGFADHDRAEVNADTRARLAAGPAPGQGGDFADRFAVRSATADGALVTLELAPRAGSYVFSDLSNGPVLFATC</sequence>
<reference evidence="1 2" key="1">
    <citation type="submission" date="2020-08" db="EMBL/GenBank/DDBJ databases">
        <title>Sequencing the genomes of 1000 actinobacteria strains.</title>
        <authorList>
            <person name="Klenk H.-P."/>
        </authorList>
    </citation>
    <scope>NUCLEOTIDE SEQUENCE [LARGE SCALE GENOMIC DNA]</scope>
    <source>
        <strain evidence="1 2">DSM 105498</strain>
    </source>
</reference>
<keyword evidence="2" id="KW-1185">Reference proteome</keyword>
<comment type="caution">
    <text evidence="1">The sequence shown here is derived from an EMBL/GenBank/DDBJ whole genome shotgun (WGS) entry which is preliminary data.</text>
</comment>
<dbReference type="AlphaFoldDB" id="A0A7W4Z0G0"/>
<organism evidence="1 2">
    <name type="scientific">Nocardioides soli</name>
    <dbReference type="NCBI Taxonomy" id="1036020"/>
    <lineage>
        <taxon>Bacteria</taxon>
        <taxon>Bacillati</taxon>
        <taxon>Actinomycetota</taxon>
        <taxon>Actinomycetes</taxon>
        <taxon>Propionibacteriales</taxon>
        <taxon>Nocardioidaceae</taxon>
        <taxon>Nocardioides</taxon>
    </lineage>
</organism>
<name>A0A7W4Z0G0_9ACTN</name>
<evidence type="ECO:0008006" key="3">
    <source>
        <dbReference type="Google" id="ProtNLM"/>
    </source>
</evidence>
<gene>
    <name evidence="1" type="ORF">FHU40_002075</name>
</gene>